<dbReference type="AlphaFoldDB" id="A0A423V756"/>
<dbReference type="Pfam" id="PF00296">
    <property type="entry name" value="Bac_luciferase"/>
    <property type="match status" value="1"/>
</dbReference>
<accession>A0A423V756</accession>
<evidence type="ECO:0000313" key="3">
    <source>
        <dbReference type="EMBL" id="ROV70440.1"/>
    </source>
</evidence>
<sequence length="329" mass="34697">MAISILLPFMPTEGKEILPFTNLIQEGAAERLWTGQSLMLEPHTALAYAAGAGANIPFGTSVTLLPLRHPFQAALQARSLAALSGHPFVAGLGTGPRPFVQALRGSTYASPLGAVREYTTIVRRLLAGETVELAGDYYGMHGALPPLETPPVQLGLGVLRPKMAELAGQIADVAITWLTPPGYLARTLLPALTRGAEREQRPRPKVTAVVHVSLDAPRREHARVILAATHAHLQAPHYQAMLRLAGIAVDPHDLLATATRLISSGTVAVGSIDDILRTVRAYYAAGADEVVLNTIGLQTVNGTAASLSALNAVAHAVRAEAAVMEESRG</sequence>
<gene>
    <name evidence="3" type="ORF">D3105_00920</name>
</gene>
<evidence type="ECO:0000256" key="1">
    <source>
        <dbReference type="ARBA" id="ARBA00023002"/>
    </source>
</evidence>
<dbReference type="EMBL" id="QWFA01000002">
    <property type="protein sequence ID" value="ROV70440.1"/>
    <property type="molecule type" value="Genomic_DNA"/>
</dbReference>
<dbReference type="CDD" id="cd01097">
    <property type="entry name" value="Tetrahydromethanopterin_reductase"/>
    <property type="match status" value="1"/>
</dbReference>
<dbReference type="RefSeq" id="WP_118899094.1">
    <property type="nucleotide sequence ID" value="NZ_QWFA01000002.1"/>
</dbReference>
<feature type="domain" description="Luciferase-like" evidence="2">
    <location>
        <begin position="15"/>
        <end position="289"/>
    </location>
</feature>
<dbReference type="InterPro" id="IPR036661">
    <property type="entry name" value="Luciferase-like_sf"/>
</dbReference>
<reference evidence="3 4" key="1">
    <citation type="submission" date="2018-08" db="EMBL/GenBank/DDBJ databases">
        <title>Streptomyces globisporus 1912-4Crt, whole genome shotgun sequence.</title>
        <authorList>
            <person name="Matselyukh B."/>
        </authorList>
    </citation>
    <scope>NUCLEOTIDE SEQUENCE [LARGE SCALE GENOMIC DNA]</scope>
    <source>
        <strain evidence="3 4">1912-4Crt</strain>
    </source>
</reference>
<proteinExistence type="predicted"/>
<dbReference type="Proteomes" id="UP000285596">
    <property type="component" value="Unassembled WGS sequence"/>
</dbReference>
<organism evidence="3 4">
    <name type="scientific">Streptomyces globisporus</name>
    <dbReference type="NCBI Taxonomy" id="1908"/>
    <lineage>
        <taxon>Bacteria</taxon>
        <taxon>Bacillati</taxon>
        <taxon>Actinomycetota</taxon>
        <taxon>Actinomycetes</taxon>
        <taxon>Kitasatosporales</taxon>
        <taxon>Streptomycetaceae</taxon>
        <taxon>Streptomyces</taxon>
    </lineage>
</organism>
<dbReference type="PANTHER" id="PTHR43244:SF1">
    <property type="entry name" value="5,10-METHYLENETETRAHYDROMETHANOPTERIN REDUCTASE"/>
    <property type="match status" value="1"/>
</dbReference>
<dbReference type="PANTHER" id="PTHR43244">
    <property type="match status" value="1"/>
</dbReference>
<dbReference type="GO" id="GO:0016705">
    <property type="term" value="F:oxidoreductase activity, acting on paired donors, with incorporation or reduction of molecular oxygen"/>
    <property type="evidence" value="ECO:0007669"/>
    <property type="project" value="InterPro"/>
</dbReference>
<protein>
    <submittedName>
        <fullName evidence="3">LLM class flavin-dependent oxidoreductase</fullName>
    </submittedName>
</protein>
<comment type="caution">
    <text evidence="3">The sequence shown here is derived from an EMBL/GenBank/DDBJ whole genome shotgun (WGS) entry which is preliminary data.</text>
</comment>
<dbReference type="InterPro" id="IPR050564">
    <property type="entry name" value="F420-G6PD/mer"/>
</dbReference>
<evidence type="ECO:0000313" key="4">
    <source>
        <dbReference type="Proteomes" id="UP000285596"/>
    </source>
</evidence>
<evidence type="ECO:0000259" key="2">
    <source>
        <dbReference type="Pfam" id="PF00296"/>
    </source>
</evidence>
<keyword evidence="1" id="KW-0560">Oxidoreductase</keyword>
<dbReference type="InterPro" id="IPR011251">
    <property type="entry name" value="Luciferase-like_dom"/>
</dbReference>
<dbReference type="SUPFAM" id="SSF51679">
    <property type="entry name" value="Bacterial luciferase-like"/>
    <property type="match status" value="1"/>
</dbReference>
<name>A0A423V756_STRGL</name>
<dbReference type="Gene3D" id="3.20.20.30">
    <property type="entry name" value="Luciferase-like domain"/>
    <property type="match status" value="1"/>
</dbReference>